<dbReference type="OrthoDB" id="9801641at2"/>
<gene>
    <name evidence="10" type="ORF">SAMN04488564_11547</name>
</gene>
<dbReference type="InterPro" id="IPR048267">
    <property type="entry name" value="Arginosuc_syn_N"/>
</dbReference>
<dbReference type="InterPro" id="IPR014729">
    <property type="entry name" value="Rossmann-like_a/b/a_fold"/>
</dbReference>
<evidence type="ECO:0000313" key="11">
    <source>
        <dbReference type="Proteomes" id="UP000198583"/>
    </source>
</evidence>
<evidence type="ECO:0000256" key="1">
    <source>
        <dbReference type="ARBA" id="ARBA00004967"/>
    </source>
</evidence>
<dbReference type="EMBL" id="FOYL01000015">
    <property type="protein sequence ID" value="SFR28739.1"/>
    <property type="molecule type" value="Genomic_DNA"/>
</dbReference>
<keyword evidence="4" id="KW-0436">Ligase</keyword>
<dbReference type="Pfam" id="PF00764">
    <property type="entry name" value="Arginosuc_synth"/>
    <property type="match status" value="1"/>
</dbReference>
<dbReference type="GO" id="GO:0005524">
    <property type="term" value="F:ATP binding"/>
    <property type="evidence" value="ECO:0007669"/>
    <property type="project" value="UniProtKB-KW"/>
</dbReference>
<evidence type="ECO:0000259" key="9">
    <source>
        <dbReference type="Pfam" id="PF20979"/>
    </source>
</evidence>
<keyword evidence="3" id="KW-0055">Arginine biosynthesis</keyword>
<dbReference type="UniPathway" id="UPA00068">
    <property type="reaction ID" value="UER00113"/>
</dbReference>
<evidence type="ECO:0000256" key="5">
    <source>
        <dbReference type="ARBA" id="ARBA00022605"/>
    </source>
</evidence>
<dbReference type="InterPro" id="IPR024074">
    <property type="entry name" value="AS_cat/multimer_dom_body"/>
</dbReference>
<dbReference type="GO" id="GO:0006526">
    <property type="term" value="P:L-arginine biosynthetic process"/>
    <property type="evidence" value="ECO:0007669"/>
    <property type="project" value="UniProtKB-UniPathway"/>
</dbReference>
<organism evidence="10 11">
    <name type="scientific">Lentzea waywayandensis</name>
    <dbReference type="NCBI Taxonomy" id="84724"/>
    <lineage>
        <taxon>Bacteria</taxon>
        <taxon>Bacillati</taxon>
        <taxon>Actinomycetota</taxon>
        <taxon>Actinomycetes</taxon>
        <taxon>Pseudonocardiales</taxon>
        <taxon>Pseudonocardiaceae</taxon>
        <taxon>Lentzea</taxon>
    </lineage>
</organism>
<proteinExistence type="predicted"/>
<dbReference type="SUPFAM" id="SSF69864">
    <property type="entry name" value="Argininosuccinate synthetase, C-terminal domain"/>
    <property type="match status" value="1"/>
</dbReference>
<dbReference type="GO" id="GO:0000050">
    <property type="term" value="P:urea cycle"/>
    <property type="evidence" value="ECO:0007669"/>
    <property type="project" value="TreeGrafter"/>
</dbReference>
<evidence type="ECO:0000256" key="3">
    <source>
        <dbReference type="ARBA" id="ARBA00022571"/>
    </source>
</evidence>
<dbReference type="GO" id="GO:0000053">
    <property type="term" value="P:argininosuccinate metabolic process"/>
    <property type="evidence" value="ECO:0007669"/>
    <property type="project" value="TreeGrafter"/>
</dbReference>
<dbReference type="PANTHER" id="PTHR11587">
    <property type="entry name" value="ARGININOSUCCINATE SYNTHASE"/>
    <property type="match status" value="1"/>
</dbReference>
<dbReference type="GO" id="GO:0005737">
    <property type="term" value="C:cytoplasm"/>
    <property type="evidence" value="ECO:0007669"/>
    <property type="project" value="TreeGrafter"/>
</dbReference>
<dbReference type="PANTHER" id="PTHR11587:SF2">
    <property type="entry name" value="ARGININOSUCCINATE SYNTHASE"/>
    <property type="match status" value="1"/>
</dbReference>
<keyword evidence="7" id="KW-0067">ATP-binding</keyword>
<evidence type="ECO:0000256" key="4">
    <source>
        <dbReference type="ARBA" id="ARBA00022598"/>
    </source>
</evidence>
<feature type="domain" description="Arginosuccinate synthase C-terminal" evidence="9">
    <location>
        <begin position="182"/>
        <end position="372"/>
    </location>
</feature>
<dbReference type="InterPro" id="IPR048268">
    <property type="entry name" value="Arginosuc_syn_C"/>
</dbReference>
<name>A0A1I6FFL7_9PSEU</name>
<sequence length="405" mass="43783">MHHFVTSLPELVERPPQHLLMLYSGGLDGTFLLHRLQELNVEVTALNVRIGDAEPAETARRQAELFGARFVDVDATGEFFSEFLPAAIHADACYQNEFPVSSTLTRPLMARTAVRVAAELGCDMIGHTATYMQNSSIRLSGSIAALAPEIGVAAPFLGSDLPRADKLAALAGTGVTFPEGIHSIDANPWARVIECGSLESPENRLDETVFRWTRAVGEAPDEPVEIALTFDTGLPVELDGDTISLQALVERLNALGGEHAVGRSSGLEDTPFGVKNHEIREAPAATVIIKAHQVLANAVLTGAEHAVRGGIAREWTNAAVHGGWFGNMGESLARCLADLDRPLNGTVKLKLHKGSITVLSVTSPHGLYYTRLGAQFHESMNAYAYSPWLTLATWPDRLRRTETVK</sequence>
<dbReference type="Gene3D" id="3.40.50.620">
    <property type="entry name" value="HUPs"/>
    <property type="match status" value="1"/>
</dbReference>
<dbReference type="STRING" id="84724.SAMN04488564_11547"/>
<dbReference type="RefSeq" id="WP_093605056.1">
    <property type="nucleotide sequence ID" value="NZ_FOYL01000015.1"/>
</dbReference>
<dbReference type="AlphaFoldDB" id="A0A1I6FFL7"/>
<evidence type="ECO:0000256" key="6">
    <source>
        <dbReference type="ARBA" id="ARBA00022741"/>
    </source>
</evidence>
<evidence type="ECO:0000256" key="7">
    <source>
        <dbReference type="ARBA" id="ARBA00022840"/>
    </source>
</evidence>
<keyword evidence="11" id="KW-1185">Reference proteome</keyword>
<dbReference type="InterPro" id="IPR001518">
    <property type="entry name" value="Arginosuc_synth"/>
</dbReference>
<comment type="pathway">
    <text evidence="1">Amino-acid biosynthesis; L-arginine biosynthesis; L-arginine from L-ornithine and carbamoyl phosphate: step 2/3.</text>
</comment>
<evidence type="ECO:0000313" key="10">
    <source>
        <dbReference type="EMBL" id="SFR28739.1"/>
    </source>
</evidence>
<feature type="domain" description="Arginosuccinate synthase-like N-terminal" evidence="8">
    <location>
        <begin position="21"/>
        <end position="168"/>
    </location>
</feature>
<dbReference type="Proteomes" id="UP000198583">
    <property type="component" value="Unassembled WGS sequence"/>
</dbReference>
<evidence type="ECO:0000259" key="8">
    <source>
        <dbReference type="Pfam" id="PF00764"/>
    </source>
</evidence>
<reference evidence="11" key="1">
    <citation type="submission" date="2016-10" db="EMBL/GenBank/DDBJ databases">
        <authorList>
            <person name="Varghese N."/>
            <person name="Submissions S."/>
        </authorList>
    </citation>
    <scope>NUCLEOTIDE SEQUENCE [LARGE SCALE GENOMIC DNA]</scope>
    <source>
        <strain evidence="11">DSM 44232</strain>
    </source>
</reference>
<accession>A0A1I6FFL7</accession>
<dbReference type="Pfam" id="PF20979">
    <property type="entry name" value="Arginosuc_syn_C"/>
    <property type="match status" value="1"/>
</dbReference>
<dbReference type="GO" id="GO:0004055">
    <property type="term" value="F:argininosuccinate synthase activity"/>
    <property type="evidence" value="ECO:0007669"/>
    <property type="project" value="UniProtKB-EC"/>
</dbReference>
<evidence type="ECO:0000256" key="2">
    <source>
        <dbReference type="ARBA" id="ARBA00012286"/>
    </source>
</evidence>
<dbReference type="EC" id="6.3.4.5" evidence="2"/>
<keyword evidence="6" id="KW-0547">Nucleotide-binding</keyword>
<protein>
    <recommendedName>
        <fullName evidence="2">argininosuccinate synthase</fullName>
        <ecNumber evidence="2">6.3.4.5</ecNumber>
    </recommendedName>
</protein>
<keyword evidence="5" id="KW-0028">Amino-acid biosynthesis</keyword>
<dbReference type="SUPFAM" id="SSF52402">
    <property type="entry name" value="Adenine nucleotide alpha hydrolases-like"/>
    <property type="match status" value="1"/>
</dbReference>
<dbReference type="Gene3D" id="3.90.1260.10">
    <property type="entry name" value="Argininosuccinate synthetase, chain A, domain 2"/>
    <property type="match status" value="1"/>
</dbReference>